<dbReference type="Proteomes" id="UP001219037">
    <property type="component" value="Chromosome"/>
</dbReference>
<evidence type="ECO:0000313" key="13">
    <source>
        <dbReference type="Proteomes" id="UP001219037"/>
    </source>
</evidence>
<evidence type="ECO:0000256" key="1">
    <source>
        <dbReference type="ARBA" id="ARBA00001917"/>
    </source>
</evidence>
<dbReference type="InterPro" id="IPR001155">
    <property type="entry name" value="OxRdtase_FMN_N"/>
</dbReference>
<keyword evidence="7" id="KW-0560">Oxidoreductase</keyword>
<dbReference type="Gene3D" id="3.50.50.60">
    <property type="entry name" value="FAD/NAD(P)-binding domain"/>
    <property type="match status" value="1"/>
</dbReference>
<evidence type="ECO:0000313" key="12">
    <source>
        <dbReference type="EMBL" id="WFP15364.1"/>
    </source>
</evidence>
<evidence type="ECO:0000259" key="10">
    <source>
        <dbReference type="Pfam" id="PF00724"/>
    </source>
</evidence>
<dbReference type="SUPFAM" id="SSF51971">
    <property type="entry name" value="Nucleotide-binding domain"/>
    <property type="match status" value="1"/>
</dbReference>
<dbReference type="SUPFAM" id="SSF51395">
    <property type="entry name" value="FMN-linked oxidoreductases"/>
    <property type="match status" value="1"/>
</dbReference>
<dbReference type="InterPro" id="IPR023753">
    <property type="entry name" value="FAD/NAD-binding_dom"/>
</dbReference>
<evidence type="ECO:0000256" key="6">
    <source>
        <dbReference type="ARBA" id="ARBA00022723"/>
    </source>
</evidence>
<dbReference type="EMBL" id="CP121252">
    <property type="protein sequence ID" value="WFP15364.1"/>
    <property type="molecule type" value="Genomic_DNA"/>
</dbReference>
<dbReference type="InterPro" id="IPR013785">
    <property type="entry name" value="Aldolase_TIM"/>
</dbReference>
<dbReference type="CDD" id="cd02930">
    <property type="entry name" value="DCR_FMN"/>
    <property type="match status" value="1"/>
</dbReference>
<evidence type="ECO:0000256" key="2">
    <source>
        <dbReference type="ARBA" id="ARBA00001966"/>
    </source>
</evidence>
<keyword evidence="9" id="KW-0411">Iron-sulfur</keyword>
<dbReference type="InterPro" id="IPR051793">
    <property type="entry name" value="NADH:flavin_oxidoreductase"/>
</dbReference>
<dbReference type="Gene3D" id="3.40.50.720">
    <property type="entry name" value="NAD(P)-binding Rossmann-like Domain"/>
    <property type="match status" value="1"/>
</dbReference>
<dbReference type="PRINTS" id="PR00368">
    <property type="entry name" value="FADPNR"/>
</dbReference>
<comment type="cofactor">
    <cofactor evidence="2">
        <name>[4Fe-4S] cluster</name>
        <dbReference type="ChEBI" id="CHEBI:49883"/>
    </cofactor>
</comment>
<comment type="similarity">
    <text evidence="3">In the N-terminal section; belongs to the NADH:flavin oxidoreductase/NADH oxidase family.</text>
</comment>
<evidence type="ECO:0000256" key="5">
    <source>
        <dbReference type="ARBA" id="ARBA00022643"/>
    </source>
</evidence>
<reference evidence="12 13" key="1">
    <citation type="submission" date="2023-04" db="EMBL/GenBank/DDBJ databases">
        <title>Funneling lignin-derived compounds into biodiesel using alkali-halophilic Citricoccus sp. P2.</title>
        <authorList>
            <person name="Luo C.-B."/>
        </authorList>
    </citation>
    <scope>NUCLEOTIDE SEQUENCE [LARGE SCALE GENOMIC DNA]</scope>
    <source>
        <strain evidence="12 13">P2</strain>
    </source>
</reference>
<protein>
    <submittedName>
        <fullName evidence="12">FAD-dependent oxidoreductase</fullName>
    </submittedName>
</protein>
<dbReference type="InterPro" id="IPR036188">
    <property type="entry name" value="FAD/NAD-bd_sf"/>
</dbReference>
<keyword evidence="5" id="KW-0288">FMN</keyword>
<accession>A0ABY8H2L2</accession>
<dbReference type="RefSeq" id="WP_278156015.1">
    <property type="nucleotide sequence ID" value="NZ_CP121252.1"/>
</dbReference>
<keyword evidence="13" id="KW-1185">Reference proteome</keyword>
<keyword evidence="6" id="KW-0479">Metal-binding</keyword>
<evidence type="ECO:0000256" key="9">
    <source>
        <dbReference type="ARBA" id="ARBA00023014"/>
    </source>
</evidence>
<dbReference type="Pfam" id="PF00724">
    <property type="entry name" value="Oxidored_FMN"/>
    <property type="match status" value="1"/>
</dbReference>
<sequence length="690" mass="73838">MTHLATAPRSTTFPLLSRGITVGPLDLPHRIIMGSMHTGLEDRAEDFPQLARFYAERARGGAGLMITGGFSPNDAGRLTADGGRLANADDVQSHRLITEAVHRDGAKIAVQLLHAGRYAFHSGAVSASATHAPINRFPARELSSGEVTQTIADFVASARLALEAGYDAIEIMGSEGYLINQFLSGTTNLRDDEWGGDAERRRRFALEIVRGVREAVGDRLAVIFRLSVVDLVPGGQTAEEVLSLATELEAAGVDLINTGIGWHESRVPTIVTSVPRAAFADFTARITKTLTIPVAASNRITLPETAEQLLADGTATMVTMARPFLADPSWVSKTLTDRPETITPCIGCNQACLDHSFTGRTATCLVNPAAVREEEFTLRRTSTPGATLAVVGGGPAGMNAAITAAQRGFDVVLFEERHELGGQFRLARAIPGKEEFAEALRYFHVMLERLNVDVRRGHRAKADELAEFDHVILATGVRPRALEIPGADAPRVHSYDAVIRGEVTCGSSVAIIGAGGIGFDVAEFLIHDHGSVQRPAPVPSADELQEWFNAWGVDSTFSTPGGVTMPAPRPAGRTIHMLQRKTTKMGIGLAPTSGWVHRAVVKGADVQFHTGVVYEKISEHGLHVTIDGEPHVLDVDDIVVCAGQESVRDLEDDLNARGVVPQVVGGANIAAELDAKRAIEEATRAIIDLD</sequence>
<dbReference type="PANTHER" id="PTHR42917">
    <property type="entry name" value="2,4-DIENOYL-COA REDUCTASE"/>
    <property type="match status" value="1"/>
</dbReference>
<proteinExistence type="inferred from homology"/>
<dbReference type="Pfam" id="PF07992">
    <property type="entry name" value="Pyr_redox_2"/>
    <property type="match status" value="1"/>
</dbReference>
<keyword evidence="8" id="KW-0408">Iron</keyword>
<evidence type="ECO:0000256" key="4">
    <source>
        <dbReference type="ARBA" id="ARBA00022630"/>
    </source>
</evidence>
<comment type="cofactor">
    <cofactor evidence="1">
        <name>FMN</name>
        <dbReference type="ChEBI" id="CHEBI:58210"/>
    </cofactor>
</comment>
<evidence type="ECO:0000256" key="7">
    <source>
        <dbReference type="ARBA" id="ARBA00023002"/>
    </source>
</evidence>
<keyword evidence="4" id="KW-0285">Flavoprotein</keyword>
<gene>
    <name evidence="12" type="ORF">P8192_07965</name>
</gene>
<evidence type="ECO:0000259" key="11">
    <source>
        <dbReference type="Pfam" id="PF07992"/>
    </source>
</evidence>
<feature type="domain" description="FAD/NAD(P)-binding" evidence="11">
    <location>
        <begin position="388"/>
        <end position="651"/>
    </location>
</feature>
<dbReference type="PANTHER" id="PTHR42917:SF2">
    <property type="entry name" value="2,4-DIENOYL-COA REDUCTASE [(2E)-ENOYL-COA-PRODUCING]"/>
    <property type="match status" value="1"/>
</dbReference>
<dbReference type="Gene3D" id="3.20.20.70">
    <property type="entry name" value="Aldolase class I"/>
    <property type="match status" value="1"/>
</dbReference>
<evidence type="ECO:0000256" key="3">
    <source>
        <dbReference type="ARBA" id="ARBA00011048"/>
    </source>
</evidence>
<feature type="domain" description="NADH:flavin oxidoreductase/NADH oxidase N-terminal" evidence="10">
    <location>
        <begin position="20"/>
        <end position="339"/>
    </location>
</feature>
<name>A0ABY8H2L2_9MICC</name>
<organism evidence="12 13">
    <name type="scientific">Citricoccus muralis</name>
    <dbReference type="NCBI Taxonomy" id="169134"/>
    <lineage>
        <taxon>Bacteria</taxon>
        <taxon>Bacillati</taxon>
        <taxon>Actinomycetota</taxon>
        <taxon>Actinomycetes</taxon>
        <taxon>Micrococcales</taxon>
        <taxon>Micrococcaceae</taxon>
        <taxon>Citricoccus</taxon>
    </lineage>
</organism>
<evidence type="ECO:0000256" key="8">
    <source>
        <dbReference type="ARBA" id="ARBA00023004"/>
    </source>
</evidence>
<dbReference type="SUPFAM" id="SSF51905">
    <property type="entry name" value="FAD/NAD(P)-binding domain"/>
    <property type="match status" value="1"/>
</dbReference>